<accession>I7G6K1</accession>
<name>I7G6K1_MACFA</name>
<evidence type="ECO:0000313" key="3">
    <source>
        <dbReference type="Proteomes" id="UP000233100"/>
    </source>
</evidence>
<reference evidence="2" key="3">
    <citation type="submission" date="2025-05" db="UniProtKB">
        <authorList>
            <consortium name="Ensembl"/>
        </authorList>
    </citation>
    <scope>IDENTIFICATION</scope>
</reference>
<reference evidence="1" key="1">
    <citation type="journal article" date="2007" name="PLoS Biol.">
        <title>Rate of evolution in brain-expressed genes in humans and other primates.</title>
        <authorList>
            <person name="Wang H.-Y."/>
            <person name="Chien H.-C."/>
            <person name="Osada N."/>
            <person name="Hashimoto K."/>
            <person name="Sugano S."/>
            <person name="Gojobori T."/>
            <person name="Chou C.-K."/>
            <person name="Tsai S.-F."/>
            <person name="Wu C.-I."/>
            <person name="Shen C.-K.J."/>
        </authorList>
    </citation>
    <scope>NUCLEOTIDE SEQUENCE</scope>
</reference>
<dbReference type="Proteomes" id="UP000233100">
    <property type="component" value="Chromosome 6"/>
</dbReference>
<protein>
    <submittedName>
        <fullName evidence="1">Macaca fascicularis brain cDNA clone: QflA-20428, similar to human FYN binding protein (FYB-120/130) (FYB), mRNA, RefSeq: NM_001465.3</fullName>
    </submittedName>
</protein>
<keyword evidence="3" id="KW-1185">Reference proteome</keyword>
<organism evidence="1">
    <name type="scientific">Macaca fascicularis</name>
    <name type="common">Crab-eating macaque</name>
    <name type="synonym">Cynomolgus monkey</name>
    <dbReference type="NCBI Taxonomy" id="9541"/>
    <lineage>
        <taxon>Eukaryota</taxon>
        <taxon>Metazoa</taxon>
        <taxon>Chordata</taxon>
        <taxon>Craniata</taxon>
        <taxon>Vertebrata</taxon>
        <taxon>Euteleostomi</taxon>
        <taxon>Mammalia</taxon>
        <taxon>Eutheria</taxon>
        <taxon>Euarchontoglires</taxon>
        <taxon>Primates</taxon>
        <taxon>Haplorrhini</taxon>
        <taxon>Catarrhini</taxon>
        <taxon>Cercopithecidae</taxon>
        <taxon>Cercopithecinae</taxon>
        <taxon>Macaca</taxon>
    </lineage>
</organism>
<proteinExistence type="evidence at transcript level"/>
<evidence type="ECO:0000313" key="1">
    <source>
        <dbReference type="EMBL" id="BAE90035.1"/>
    </source>
</evidence>
<evidence type="ECO:0000313" key="2">
    <source>
        <dbReference type="Ensembl" id="ENSMFAP00000046218.1"/>
    </source>
</evidence>
<dbReference type="EMBL" id="AB172973">
    <property type="protein sequence ID" value="BAE90035.1"/>
    <property type="molecule type" value="mRNA"/>
</dbReference>
<dbReference type="Ensembl" id="ENSMFAT00000097646.1">
    <property type="protein sequence ID" value="ENSMFAP00000046834.1"/>
    <property type="gene ID" value="ENSMFAG00000048044.1"/>
</dbReference>
<reference evidence="2 3" key="2">
    <citation type="submission" date="2013-03" db="EMBL/GenBank/DDBJ databases">
        <authorList>
            <person name="Warren W."/>
            <person name="Wilson R.K."/>
        </authorList>
    </citation>
    <scope>NUCLEOTIDE SEQUENCE</scope>
</reference>
<sequence>MLALLLMNLQVILNKLFIFSVSSSVNYKIRLSKFFQLFTTNYLRLL</sequence>
<dbReference type="AlphaFoldDB" id="I7G6K1"/>
<dbReference type="Ensembl" id="ENSMFAT00000076591.1">
    <property type="protein sequence ID" value="ENSMFAP00000046218.1"/>
    <property type="gene ID" value="ENSMFAG00000048044.1"/>
</dbReference>